<keyword evidence="5" id="KW-0677">Repeat</keyword>
<feature type="binding site" evidence="9">
    <location>
        <position position="103"/>
    </location>
    <ligand>
        <name>Zn(2+)</name>
        <dbReference type="ChEBI" id="CHEBI:29105"/>
    </ligand>
</feature>
<evidence type="ECO:0000256" key="7">
    <source>
        <dbReference type="ARBA" id="ARBA00023136"/>
    </source>
</evidence>
<organism evidence="12 13">
    <name type="scientific">Calicophoron daubneyi</name>
    <name type="common">Rumen fluke</name>
    <name type="synonym">Paramphistomum daubneyi</name>
    <dbReference type="NCBI Taxonomy" id="300641"/>
    <lineage>
        <taxon>Eukaryota</taxon>
        <taxon>Metazoa</taxon>
        <taxon>Spiralia</taxon>
        <taxon>Lophotrochozoa</taxon>
        <taxon>Platyhelminthes</taxon>
        <taxon>Trematoda</taxon>
        <taxon>Digenea</taxon>
        <taxon>Plagiorchiida</taxon>
        <taxon>Pronocephalata</taxon>
        <taxon>Paramphistomoidea</taxon>
        <taxon>Paramphistomidae</taxon>
        <taxon>Calicophoron</taxon>
    </lineage>
</organism>
<dbReference type="Gene3D" id="2.30.42.10">
    <property type="match status" value="2"/>
</dbReference>
<dbReference type="InterPro" id="IPR036034">
    <property type="entry name" value="PDZ_sf"/>
</dbReference>
<dbReference type="PANTHER" id="PTHR12893:SF0">
    <property type="entry name" value="GRASP65"/>
    <property type="match status" value="1"/>
</dbReference>
<evidence type="ECO:0000256" key="6">
    <source>
        <dbReference type="ARBA" id="ARBA00023034"/>
    </source>
</evidence>
<reference evidence="12" key="1">
    <citation type="submission" date="2024-06" db="EMBL/GenBank/DDBJ databases">
        <authorList>
            <person name="Liu X."/>
            <person name="Lenzi L."/>
            <person name="Haldenby T S."/>
            <person name="Uol C."/>
        </authorList>
    </citation>
    <scope>NUCLEOTIDE SEQUENCE</scope>
</reference>
<keyword evidence="3" id="KW-0597">Phosphoprotein</keyword>
<proteinExistence type="inferred from homology"/>
<name>A0AAV2TZ95_CALDB</name>
<dbReference type="EMBL" id="CAXLJL010000911">
    <property type="protein sequence ID" value="CAL5141587.1"/>
    <property type="molecule type" value="Genomic_DNA"/>
</dbReference>
<feature type="compositionally biased region" description="Pro residues" evidence="10">
    <location>
        <begin position="248"/>
        <end position="262"/>
    </location>
</feature>
<keyword evidence="7" id="KW-0472">Membrane</keyword>
<dbReference type="GO" id="GO:0007030">
    <property type="term" value="P:Golgi organization"/>
    <property type="evidence" value="ECO:0007669"/>
    <property type="project" value="TreeGrafter"/>
</dbReference>
<evidence type="ECO:0000256" key="8">
    <source>
        <dbReference type="ARBA" id="ARBA00023288"/>
    </source>
</evidence>
<dbReference type="InterPro" id="IPR007583">
    <property type="entry name" value="GRASP55_65"/>
</dbReference>
<dbReference type="GO" id="GO:0000139">
    <property type="term" value="C:Golgi membrane"/>
    <property type="evidence" value="ECO:0007669"/>
    <property type="project" value="UniProtKB-SubCell"/>
</dbReference>
<comment type="caution">
    <text evidence="12">The sequence shown here is derived from an EMBL/GenBank/DDBJ whole genome shotgun (WGS) entry which is preliminary data.</text>
</comment>
<keyword evidence="6" id="KW-0333">Golgi apparatus</keyword>
<evidence type="ECO:0000313" key="12">
    <source>
        <dbReference type="EMBL" id="CAL5141587.1"/>
    </source>
</evidence>
<keyword evidence="4" id="KW-0519">Myristate</keyword>
<dbReference type="Pfam" id="PF04495">
    <property type="entry name" value="GRASP55_65"/>
    <property type="match status" value="1"/>
</dbReference>
<feature type="binding site" evidence="9">
    <location>
        <position position="18"/>
    </location>
    <ligand>
        <name>Zn(2+)</name>
        <dbReference type="ChEBI" id="CHEBI:29105"/>
    </ligand>
</feature>
<evidence type="ECO:0000256" key="4">
    <source>
        <dbReference type="ARBA" id="ARBA00022707"/>
    </source>
</evidence>
<dbReference type="AlphaFoldDB" id="A0AAV2TZ95"/>
<dbReference type="FunFam" id="2.30.42.10:FF:000056">
    <property type="entry name" value="Golgi reassembly-stacking protein 2 isoform 1"/>
    <property type="match status" value="1"/>
</dbReference>
<keyword evidence="9" id="KW-0862">Zinc</keyword>
<dbReference type="PROSITE" id="PS51865">
    <property type="entry name" value="PDZ_GRASP"/>
    <property type="match status" value="2"/>
</dbReference>
<keyword evidence="9" id="KW-0479">Metal-binding</keyword>
<feature type="region of interest" description="Disordered" evidence="10">
    <location>
        <begin position="238"/>
        <end position="262"/>
    </location>
</feature>
<evidence type="ECO:0000256" key="10">
    <source>
        <dbReference type="SAM" id="MobiDB-lite"/>
    </source>
</evidence>
<feature type="domain" description="PDZ GRASP-type" evidence="11">
    <location>
        <begin position="15"/>
        <end position="105"/>
    </location>
</feature>
<protein>
    <recommendedName>
        <fullName evidence="11">PDZ GRASP-type domain-containing protein</fullName>
    </recommendedName>
</protein>
<accession>A0AAV2TZ95</accession>
<evidence type="ECO:0000313" key="13">
    <source>
        <dbReference type="Proteomes" id="UP001497525"/>
    </source>
</evidence>
<evidence type="ECO:0000256" key="3">
    <source>
        <dbReference type="ARBA" id="ARBA00022553"/>
    </source>
</evidence>
<dbReference type="InterPro" id="IPR024958">
    <property type="entry name" value="GRASP_PDZ"/>
</dbReference>
<dbReference type="PANTHER" id="PTHR12893">
    <property type="entry name" value="GOLGI REASSEMBLY STACKING PROTEIN GRASP"/>
    <property type="match status" value="1"/>
</dbReference>
<dbReference type="Proteomes" id="UP001497525">
    <property type="component" value="Unassembled WGS sequence"/>
</dbReference>
<evidence type="ECO:0000256" key="2">
    <source>
        <dbReference type="ARBA" id="ARBA00007144"/>
    </source>
</evidence>
<keyword evidence="8" id="KW-0449">Lipoprotein</keyword>
<feature type="domain" description="PDZ GRASP-type" evidence="11">
    <location>
        <begin position="111"/>
        <end position="199"/>
    </location>
</feature>
<comment type="similarity">
    <text evidence="2">Belongs to the GORASP family.</text>
</comment>
<dbReference type="SUPFAM" id="SSF50156">
    <property type="entry name" value="PDZ domain-like"/>
    <property type="match status" value="2"/>
</dbReference>
<dbReference type="FunFam" id="2.30.42.10:FF:000026">
    <property type="entry name" value="Golgi reassembly stacking protein 2"/>
    <property type="match status" value="1"/>
</dbReference>
<evidence type="ECO:0000256" key="5">
    <source>
        <dbReference type="ARBA" id="ARBA00022737"/>
    </source>
</evidence>
<gene>
    <name evidence="12" type="ORF">CDAUBV1_LOCUS16870</name>
</gene>
<dbReference type="GO" id="GO:0046872">
    <property type="term" value="F:metal ion binding"/>
    <property type="evidence" value="ECO:0007669"/>
    <property type="project" value="UniProtKB-KW"/>
</dbReference>
<sequence length="432" mass="45627">MGGTASTPVPGGGTSGYHVLRVQEGSPGHEAGLEAFFDFIISIGNTRLEEDNDTIKELLQNHKDKPVQLVVYSSKTQSCREVVLTPNSNWGGQGLMGVSIRYCSFEGANENVWHVLDVEPRSPASVAGLKPYSDFIIGADSVLSQRDDFYNLIEAADNQQIRLYVYNSDTDSCREVRLCPNSHWGGQGLLGCDIGYGYLHRIPTHRAFPTDLNPEEKTKLLNSSAVVPDTEKICKTGKAASNAVQDPSCPPPPYEKTGPPVPLPPSAAATTTVTTTTMATVSPSEATSMSSAISSVPPATTPSESSAPVFTPSSVIYPNPGGSVSTCNLPPPAPLPPNLVHLSTTAGQPFIPPPTFSAMPFSSPHAPVFPVPSIAPVPNQFIGQSRIPAPARMPSAPPQLLPATTVISLPGMPPLDVSMPALKDLHVNPPVS</sequence>
<evidence type="ECO:0000259" key="11">
    <source>
        <dbReference type="PROSITE" id="PS51865"/>
    </source>
</evidence>
<evidence type="ECO:0000256" key="9">
    <source>
        <dbReference type="PIRSR" id="PIRSR607583-1"/>
    </source>
</evidence>
<comment type="subcellular location">
    <subcellularLocation>
        <location evidence="1">Golgi apparatus membrane</location>
    </subcellularLocation>
</comment>
<evidence type="ECO:0000256" key="1">
    <source>
        <dbReference type="ARBA" id="ARBA00004394"/>
    </source>
</evidence>